<dbReference type="EMBL" id="OCMT01000001">
    <property type="protein sequence ID" value="SOD12276.1"/>
    <property type="molecule type" value="Genomic_DNA"/>
</dbReference>
<dbReference type="AlphaFoldDB" id="A0A285ZRI6"/>
<name>A0A285ZRI6_9SPHI</name>
<keyword evidence="2" id="KW-1185">Reference proteome</keyword>
<gene>
    <name evidence="1" type="ORF">SAMN06297358_0583</name>
</gene>
<evidence type="ECO:0000313" key="2">
    <source>
        <dbReference type="Proteomes" id="UP000219281"/>
    </source>
</evidence>
<protein>
    <submittedName>
        <fullName evidence="1">Uncharacterized protein</fullName>
    </submittedName>
</protein>
<sequence length="81" mass="9119">MRISSTTVRIELIPEDNAEKLILQELAQDSTDDLGLTKLFENGLAIYQPQAKLITKTFMDFPRVALCNFQLVTNFSAIQSV</sequence>
<dbReference type="Proteomes" id="UP000219281">
    <property type="component" value="Unassembled WGS sequence"/>
</dbReference>
<evidence type="ECO:0000313" key="1">
    <source>
        <dbReference type="EMBL" id="SOD12276.1"/>
    </source>
</evidence>
<accession>A0A285ZRI6</accession>
<organism evidence="1 2">
    <name type="scientific">Pedobacter xixiisoli</name>
    <dbReference type="NCBI Taxonomy" id="1476464"/>
    <lineage>
        <taxon>Bacteria</taxon>
        <taxon>Pseudomonadati</taxon>
        <taxon>Bacteroidota</taxon>
        <taxon>Sphingobacteriia</taxon>
        <taxon>Sphingobacteriales</taxon>
        <taxon>Sphingobacteriaceae</taxon>
        <taxon>Pedobacter</taxon>
    </lineage>
</organism>
<proteinExistence type="predicted"/>
<reference evidence="2" key="1">
    <citation type="submission" date="2017-09" db="EMBL/GenBank/DDBJ databases">
        <authorList>
            <person name="Varghese N."/>
            <person name="Submissions S."/>
        </authorList>
    </citation>
    <scope>NUCLEOTIDE SEQUENCE [LARGE SCALE GENOMIC DNA]</scope>
    <source>
        <strain evidence="2">CGMCC 1.12803</strain>
    </source>
</reference>